<reference evidence="6 7" key="1">
    <citation type="submission" date="2019-01" db="EMBL/GenBank/DDBJ databases">
        <title>Novel species of Nocardioides.</title>
        <authorList>
            <person name="Liu Q."/>
            <person name="Xin Y.-H."/>
        </authorList>
    </citation>
    <scope>NUCLEOTIDE SEQUENCE [LARGE SCALE GENOMIC DNA]</scope>
    <source>
        <strain evidence="6 7">CGMCC 4.6882</strain>
    </source>
</reference>
<sequence>MRPQCQPLPDPTRFEVSLPLLQSGKGRHMTSRFRAAALVAASLALPLSACAGSSEAEPDTAADAPSGPWSFTDGSGEEVTLDETPTRIIAHGAAARALMSFGIKPVAIYADESVETDPNLRDLDLDGIEILGEEWGKIDVEKAASLRPDLIVADWWPAEEAHSGVEEGVEARSKKIAELAPMVGATQGDSILTLAETYEDLAESLGADVDDPAIAADKERFEEVRAEFEEVAKSRDDLSVYAMSPYEDQVYVANPEYAPELLDFIAWGLDLKAPDSPDADFPYWETLSMENADKYQPDLILWDDRDDLDNVGELNADYGKTQPTWFSVKAAEAGAVASWPAFWLHTYGDYATQLEELTDAIRDADGTVGD</sequence>
<keyword evidence="7" id="KW-1185">Reference proteome</keyword>
<dbReference type="Proteomes" id="UP000294071">
    <property type="component" value="Unassembled WGS sequence"/>
</dbReference>
<dbReference type="InterPro" id="IPR002491">
    <property type="entry name" value="ABC_transptr_periplasmic_BD"/>
</dbReference>
<keyword evidence="3" id="KW-0813">Transport</keyword>
<feature type="domain" description="Fe/B12 periplasmic-binding" evidence="5">
    <location>
        <begin position="86"/>
        <end position="370"/>
    </location>
</feature>
<evidence type="ECO:0000256" key="2">
    <source>
        <dbReference type="ARBA" id="ARBA00008814"/>
    </source>
</evidence>
<dbReference type="EMBL" id="SDWT01000002">
    <property type="protein sequence ID" value="RYB91887.1"/>
    <property type="molecule type" value="Genomic_DNA"/>
</dbReference>
<dbReference type="InterPro" id="IPR051313">
    <property type="entry name" value="Bact_iron-sidero_bind"/>
</dbReference>
<dbReference type="GO" id="GO:1901678">
    <property type="term" value="P:iron coordination entity transport"/>
    <property type="evidence" value="ECO:0007669"/>
    <property type="project" value="UniProtKB-ARBA"/>
</dbReference>
<proteinExistence type="inferred from homology"/>
<comment type="caution">
    <text evidence="6">The sequence shown here is derived from an EMBL/GenBank/DDBJ whole genome shotgun (WGS) entry which is preliminary data.</text>
</comment>
<dbReference type="GO" id="GO:0030288">
    <property type="term" value="C:outer membrane-bounded periplasmic space"/>
    <property type="evidence" value="ECO:0007669"/>
    <property type="project" value="TreeGrafter"/>
</dbReference>
<dbReference type="AlphaFoldDB" id="A0A4Q2RSF6"/>
<organism evidence="6 7">
    <name type="scientific">Nocardioides oleivorans</name>
    <dbReference type="NCBI Taxonomy" id="273676"/>
    <lineage>
        <taxon>Bacteria</taxon>
        <taxon>Bacillati</taxon>
        <taxon>Actinomycetota</taxon>
        <taxon>Actinomycetes</taxon>
        <taxon>Propionibacteriales</taxon>
        <taxon>Nocardioidaceae</taxon>
        <taxon>Nocardioides</taxon>
    </lineage>
</organism>
<gene>
    <name evidence="6" type="ORF">EUA93_17325</name>
</gene>
<keyword evidence="4" id="KW-0732">Signal</keyword>
<dbReference type="PROSITE" id="PS50983">
    <property type="entry name" value="FE_B12_PBP"/>
    <property type="match status" value="1"/>
</dbReference>
<evidence type="ECO:0000256" key="1">
    <source>
        <dbReference type="ARBA" id="ARBA00004196"/>
    </source>
</evidence>
<comment type="subcellular location">
    <subcellularLocation>
        <location evidence="1">Cell envelope</location>
    </subcellularLocation>
</comment>
<evidence type="ECO:0000256" key="4">
    <source>
        <dbReference type="ARBA" id="ARBA00022729"/>
    </source>
</evidence>
<protein>
    <submittedName>
        <fullName evidence="6">ABC transporter substrate-binding protein</fullName>
    </submittedName>
</protein>
<dbReference type="PANTHER" id="PTHR30532:SF24">
    <property type="entry name" value="FERRIC ENTEROBACTIN-BINDING PERIPLASMIC PROTEIN FEPB"/>
    <property type="match status" value="1"/>
</dbReference>
<evidence type="ECO:0000256" key="3">
    <source>
        <dbReference type="ARBA" id="ARBA00022448"/>
    </source>
</evidence>
<name>A0A4Q2RSF6_9ACTN</name>
<evidence type="ECO:0000313" key="7">
    <source>
        <dbReference type="Proteomes" id="UP000294071"/>
    </source>
</evidence>
<dbReference type="PANTHER" id="PTHR30532">
    <property type="entry name" value="IRON III DICITRATE-BINDING PERIPLASMIC PROTEIN"/>
    <property type="match status" value="1"/>
</dbReference>
<comment type="similarity">
    <text evidence="2">Belongs to the bacterial solute-binding protein 8 family.</text>
</comment>
<evidence type="ECO:0000313" key="6">
    <source>
        <dbReference type="EMBL" id="RYB91887.1"/>
    </source>
</evidence>
<dbReference type="Pfam" id="PF01497">
    <property type="entry name" value="Peripla_BP_2"/>
    <property type="match status" value="1"/>
</dbReference>
<dbReference type="Gene3D" id="3.40.50.1980">
    <property type="entry name" value="Nitrogenase molybdenum iron protein domain"/>
    <property type="match status" value="2"/>
</dbReference>
<dbReference type="SUPFAM" id="SSF53807">
    <property type="entry name" value="Helical backbone' metal receptor"/>
    <property type="match status" value="1"/>
</dbReference>
<evidence type="ECO:0000259" key="5">
    <source>
        <dbReference type="PROSITE" id="PS50983"/>
    </source>
</evidence>
<dbReference type="OrthoDB" id="7941913at2"/>
<accession>A0A4Q2RSF6</accession>